<organism evidence="1 2">
    <name type="scientific">Acaulospora colombiana</name>
    <dbReference type="NCBI Taxonomy" id="27376"/>
    <lineage>
        <taxon>Eukaryota</taxon>
        <taxon>Fungi</taxon>
        <taxon>Fungi incertae sedis</taxon>
        <taxon>Mucoromycota</taxon>
        <taxon>Glomeromycotina</taxon>
        <taxon>Glomeromycetes</taxon>
        <taxon>Diversisporales</taxon>
        <taxon>Acaulosporaceae</taxon>
        <taxon>Acaulospora</taxon>
    </lineage>
</organism>
<gene>
    <name evidence="1" type="ORF">ACOLOM_LOCUS7136</name>
</gene>
<dbReference type="EMBL" id="CAJVPT010015885">
    <property type="protein sequence ID" value="CAG8614856.1"/>
    <property type="molecule type" value="Genomic_DNA"/>
</dbReference>
<dbReference type="Proteomes" id="UP000789525">
    <property type="component" value="Unassembled WGS sequence"/>
</dbReference>
<name>A0ACA9MUG2_9GLOM</name>
<evidence type="ECO:0000313" key="2">
    <source>
        <dbReference type="Proteomes" id="UP000789525"/>
    </source>
</evidence>
<comment type="caution">
    <text evidence="1">The sequence shown here is derived from an EMBL/GenBank/DDBJ whole genome shotgun (WGS) entry which is preliminary data.</text>
</comment>
<proteinExistence type="predicted"/>
<keyword evidence="2" id="KW-1185">Reference proteome</keyword>
<sequence>EHLDLRYAKQHGIPIKGLLANRIPDLIKMAFTSSAAYVTEIRLSGLLVLKDVVEIFSSSPDPDYDDALLLEQHQAPITAALTPAFSSDSTPELLAFAVQVCAIFVGSGVIKDVSKMGRILKLLTGALDQSKTSGSFAIGEVQQMSPNAAVMLKISTLTAWAELQIASIHQNYLKAVILPYQETLASLWVGALRDYASIRGDTEVLQEATSSAVDTLYLNLGKEVLLPILKATSVMMESRSPFIVAAMDGREGESPPSSFRSEPAALFFVIFGLVFEALTQSSGSNSSTSGESVTIMALESLEHLVRPEYAGNAILEASIFDEFSSLCYRLAMMETANVHIPLIRTITSLASTQLGHANKRAAYPLSPDMCVHSSPGLTLVQWWYICWAHFTVQRAGAIWVPSQSHFIQVHGYIILLLALSNENSIELLKDEAMQYDLVGPTLPALKKILATAIMSQDKSDSSRLIQGLISCCLQNIEETSNRSGISVDLKAKNNMFAVVLVLTCLPPDFTLSRALVDECCYLISQRINDDSELVATAATNVDDSTKLSSLSPPLDEALKTFTAFFTGIPEHGKSAALAVILPTLALLLDPSRSPPSSLHIQTVPILLSFATSAPGPFKEITDKLDPAPQNLRYPSRHSNLWALDEKVGLGTGSGSCSHAKANAEEVLYSPDGLVKIADVPLDASILAGDLRPFILGYKGQALRLPECIVKLQLASVRSKPIFKASNSLGHPGGKVGQLVVQALVAANFSVTALARPTSSYTAPPNLDAVKVVKVASDDHAKLVEAFKDQDAIVLTIDGHQNVLDASKVYVDAAIEAGPQFAMAYSGKAAVGNYLAEKAKEGKINYITIKAALDMAFMIDTKSRKATLYDTGEQKFHSTTLPSIGKAVAGVLSSPSEYLNKDVYIHDFYTTQAEILNIVQSEVGETFETQSVDMTAMGEQSIAGLKKGDYSPPTFYGLVKSAAWGKEGAADWDPKDSSAALGLGQLDLKEEVKKLLGNQY</sequence>
<accession>A0ACA9MUG2</accession>
<protein>
    <submittedName>
        <fullName evidence="1">4159_t:CDS:1</fullName>
    </submittedName>
</protein>
<evidence type="ECO:0000313" key="1">
    <source>
        <dbReference type="EMBL" id="CAG8614856.1"/>
    </source>
</evidence>
<reference evidence="1" key="1">
    <citation type="submission" date="2021-06" db="EMBL/GenBank/DDBJ databases">
        <authorList>
            <person name="Kallberg Y."/>
            <person name="Tangrot J."/>
            <person name="Rosling A."/>
        </authorList>
    </citation>
    <scope>NUCLEOTIDE SEQUENCE</scope>
    <source>
        <strain evidence="1">CL356</strain>
    </source>
</reference>
<feature type="non-terminal residue" evidence="1">
    <location>
        <position position="1"/>
    </location>
</feature>